<dbReference type="EMBL" id="ASPP01020152">
    <property type="protein sequence ID" value="ETO14234.1"/>
    <property type="molecule type" value="Genomic_DNA"/>
</dbReference>
<reference evidence="2 3" key="1">
    <citation type="journal article" date="2013" name="Curr. Biol.">
        <title>The Genome of the Foraminiferan Reticulomyxa filosa.</title>
        <authorList>
            <person name="Glockner G."/>
            <person name="Hulsmann N."/>
            <person name="Schleicher M."/>
            <person name="Noegel A.A."/>
            <person name="Eichinger L."/>
            <person name="Gallinger C."/>
            <person name="Pawlowski J."/>
            <person name="Sierra R."/>
            <person name="Euteneuer U."/>
            <person name="Pillet L."/>
            <person name="Moustafa A."/>
            <person name="Platzer M."/>
            <person name="Groth M."/>
            <person name="Szafranski K."/>
            <person name="Schliwa M."/>
        </authorList>
    </citation>
    <scope>NUCLEOTIDE SEQUENCE [LARGE SCALE GENOMIC DNA]</scope>
</reference>
<feature type="coiled-coil region" evidence="1">
    <location>
        <begin position="37"/>
        <end position="64"/>
    </location>
</feature>
<accession>X6MK38</accession>
<evidence type="ECO:0000313" key="3">
    <source>
        <dbReference type="Proteomes" id="UP000023152"/>
    </source>
</evidence>
<gene>
    <name evidence="2" type="ORF">RFI_23136</name>
</gene>
<proteinExistence type="predicted"/>
<organism evidence="2 3">
    <name type="scientific">Reticulomyxa filosa</name>
    <dbReference type="NCBI Taxonomy" id="46433"/>
    <lineage>
        <taxon>Eukaryota</taxon>
        <taxon>Sar</taxon>
        <taxon>Rhizaria</taxon>
        <taxon>Retaria</taxon>
        <taxon>Foraminifera</taxon>
        <taxon>Monothalamids</taxon>
        <taxon>Reticulomyxidae</taxon>
        <taxon>Reticulomyxa</taxon>
    </lineage>
</organism>
<keyword evidence="1" id="KW-0175">Coiled coil</keyword>
<sequence length="252" mass="29312">MKLCPLILKGKKEKKGRGKKKCESKEFKHIVNNNLLKKAMAQRISELNLEITNLKHKNAKLTQLLELSGLLNDNKTENVAELISLELEKRLIPKVIENHRILRHLHQWSYDMPHILDVSHNKVIALANNSYLNNRNFAVRVSIGYWFMLRFCFFILSQTNLTQIAIYFKNIRLLLLCLIGFVWIRNDLDAFNGYNMWIDSSYHEILNLGNDLRDKIPPQYQTNAVFAVNTAINVTQALFQQLNGFLPPIGQR</sequence>
<name>X6MK38_RETFI</name>
<keyword evidence="3" id="KW-1185">Reference proteome</keyword>
<dbReference type="AlphaFoldDB" id="X6MK38"/>
<comment type="caution">
    <text evidence="2">The sequence shown here is derived from an EMBL/GenBank/DDBJ whole genome shotgun (WGS) entry which is preliminary data.</text>
</comment>
<evidence type="ECO:0000256" key="1">
    <source>
        <dbReference type="SAM" id="Coils"/>
    </source>
</evidence>
<dbReference type="Proteomes" id="UP000023152">
    <property type="component" value="Unassembled WGS sequence"/>
</dbReference>
<evidence type="ECO:0000313" key="2">
    <source>
        <dbReference type="EMBL" id="ETO14234.1"/>
    </source>
</evidence>
<protein>
    <submittedName>
        <fullName evidence="2">Uncharacterized protein</fullName>
    </submittedName>
</protein>